<dbReference type="PANTHER" id="PTHR30547">
    <property type="entry name" value="UNCHARACTERIZED PROTEIN YHCG-RELATED"/>
    <property type="match status" value="1"/>
</dbReference>
<evidence type="ECO:0000259" key="2">
    <source>
        <dbReference type="Pfam" id="PF17761"/>
    </source>
</evidence>
<dbReference type="Pfam" id="PF06250">
    <property type="entry name" value="YhcG_C"/>
    <property type="match status" value="1"/>
</dbReference>
<evidence type="ECO:0000259" key="1">
    <source>
        <dbReference type="Pfam" id="PF06250"/>
    </source>
</evidence>
<dbReference type="InterPro" id="IPR053148">
    <property type="entry name" value="PD-DEXK-like_domain"/>
</dbReference>
<dbReference type="Gene3D" id="3.40.1350.10">
    <property type="match status" value="1"/>
</dbReference>
<dbReference type="Proteomes" id="UP000309594">
    <property type="component" value="Unassembled WGS sequence"/>
</dbReference>
<protein>
    <submittedName>
        <fullName evidence="3">DUF1016 domain-containing protein</fullName>
    </submittedName>
</protein>
<organism evidence="3 4">
    <name type="scientific">Pedobacter hiemivivus</name>
    <dbReference type="NCBI Taxonomy" id="2530454"/>
    <lineage>
        <taxon>Bacteria</taxon>
        <taxon>Pseudomonadati</taxon>
        <taxon>Bacteroidota</taxon>
        <taxon>Sphingobacteriia</taxon>
        <taxon>Sphingobacteriales</taxon>
        <taxon>Sphingobacteriaceae</taxon>
        <taxon>Pedobacter</taxon>
    </lineage>
</organism>
<evidence type="ECO:0000313" key="3">
    <source>
        <dbReference type="EMBL" id="TKC60368.1"/>
    </source>
</evidence>
<proteinExistence type="predicted"/>
<dbReference type="InterPro" id="IPR041527">
    <property type="entry name" value="YhcG_N"/>
</dbReference>
<dbReference type="InterPro" id="IPR009362">
    <property type="entry name" value="YhcG_C"/>
</dbReference>
<dbReference type="GO" id="GO:0003676">
    <property type="term" value="F:nucleic acid binding"/>
    <property type="evidence" value="ECO:0007669"/>
    <property type="project" value="InterPro"/>
</dbReference>
<gene>
    <name evidence="3" type="ORF">FBD94_15805</name>
</gene>
<dbReference type="AlphaFoldDB" id="A0A4U1G9N1"/>
<feature type="domain" description="YhcG PDDEXK nuclease" evidence="1">
    <location>
        <begin position="177"/>
        <end position="327"/>
    </location>
</feature>
<comment type="caution">
    <text evidence="3">The sequence shown here is derived from an EMBL/GenBank/DDBJ whole genome shotgun (WGS) entry which is preliminary data.</text>
</comment>
<dbReference type="EMBL" id="SWDX01000005">
    <property type="protein sequence ID" value="TKC60368.1"/>
    <property type="molecule type" value="Genomic_DNA"/>
</dbReference>
<dbReference type="Pfam" id="PF17761">
    <property type="entry name" value="DUF1016_N"/>
    <property type="match status" value="1"/>
</dbReference>
<sequence length="340" mass="39872">MKVEIALPITSDVRQLIETSRNNVAVVVNSEITLLYWKIGKRINDEVLLNTRAEYGKQIVSSLAKHLTEDYGKGWGENHLRKCMQFATVFPDEKILYAVRTKLSWTHIRTLMFIDEPLKRDFYVEMCKLERWSSRQLQERIQSMLYERTAISKKPEELIEHELRALREENKVTPDLIFRSPYFLNFLGLNNDYSEKNLEDAVLRELEQFILELGTGFSFIERQKNLSIDGEDFKLDLLFYHRKLKRLVAVELKLGKFKASYKGQMELYLRWLEKHEMQEGEQPPIGLILCAEGNKEQIELLQLDKAGIKVAEYLTALPSPELLQQKLHKAIEIARNKLLN</sequence>
<dbReference type="PANTHER" id="PTHR30547:SF5">
    <property type="entry name" value="NUCLEASE YHCG-RELATED"/>
    <property type="match status" value="1"/>
</dbReference>
<name>A0A4U1G9N1_9SPHI</name>
<reference evidence="3 4" key="1">
    <citation type="submission" date="2019-04" db="EMBL/GenBank/DDBJ databases">
        <title>Pedobacter sp. RP-1-16 sp. nov., isolated from Arctic soil.</title>
        <authorList>
            <person name="Dahal R.H."/>
            <person name="Kim D.-U."/>
        </authorList>
    </citation>
    <scope>NUCLEOTIDE SEQUENCE [LARGE SCALE GENOMIC DNA]</scope>
    <source>
        <strain evidence="3 4">RP-1-16</strain>
    </source>
</reference>
<evidence type="ECO:0000313" key="4">
    <source>
        <dbReference type="Proteomes" id="UP000309594"/>
    </source>
</evidence>
<dbReference type="InterPro" id="IPR011856">
    <property type="entry name" value="tRNA_endonuc-like_dom_sf"/>
</dbReference>
<accession>A0A4U1G9N1</accession>
<feature type="domain" description="YhcG N-terminal" evidence="2">
    <location>
        <begin position="12"/>
        <end position="148"/>
    </location>
</feature>
<dbReference type="RefSeq" id="WP_136880887.1">
    <property type="nucleotide sequence ID" value="NZ_SWDX01000005.1"/>
</dbReference>